<feature type="compositionally biased region" description="Acidic residues" evidence="3">
    <location>
        <begin position="519"/>
        <end position="536"/>
    </location>
</feature>
<evidence type="ECO:0000256" key="2">
    <source>
        <dbReference type="ARBA" id="ARBA00022840"/>
    </source>
</evidence>
<dbReference type="Proteomes" id="UP000245942">
    <property type="component" value="Unassembled WGS sequence"/>
</dbReference>
<dbReference type="Gene3D" id="3.30.30.30">
    <property type="match status" value="1"/>
</dbReference>
<dbReference type="GO" id="GO:0140662">
    <property type="term" value="F:ATP-dependent protein folding chaperone"/>
    <property type="evidence" value="ECO:0007669"/>
    <property type="project" value="InterPro"/>
</dbReference>
<dbReference type="PANTHER" id="PTHR45639:SF32">
    <property type="entry name" value="HEAT SHOCK PROTEIN PDR13"/>
    <property type="match status" value="1"/>
</dbReference>
<dbReference type="EMBL" id="KZ819329">
    <property type="protein sequence ID" value="PWN19960.1"/>
    <property type="molecule type" value="Genomic_DNA"/>
</dbReference>
<evidence type="ECO:0000313" key="4">
    <source>
        <dbReference type="EMBL" id="PWN19960.1"/>
    </source>
</evidence>
<keyword evidence="5" id="KW-1185">Reference proteome</keyword>
<proteinExistence type="predicted"/>
<keyword evidence="1" id="KW-0547">Nucleotide-binding</keyword>
<dbReference type="InterPro" id="IPR018181">
    <property type="entry name" value="Heat_shock_70_CS"/>
</dbReference>
<organism evidence="4 5">
    <name type="scientific">Pseudomicrostroma glucosiphilum</name>
    <dbReference type="NCBI Taxonomy" id="1684307"/>
    <lineage>
        <taxon>Eukaryota</taxon>
        <taxon>Fungi</taxon>
        <taxon>Dikarya</taxon>
        <taxon>Basidiomycota</taxon>
        <taxon>Ustilaginomycotina</taxon>
        <taxon>Exobasidiomycetes</taxon>
        <taxon>Microstromatales</taxon>
        <taxon>Microstromatales incertae sedis</taxon>
        <taxon>Pseudomicrostroma</taxon>
    </lineage>
</organism>
<dbReference type="FunFam" id="3.90.640.10:FF:000021">
    <property type="entry name" value="Heat shock protein 14"/>
    <property type="match status" value="1"/>
</dbReference>
<evidence type="ECO:0000256" key="3">
    <source>
        <dbReference type="SAM" id="MobiDB-lite"/>
    </source>
</evidence>
<gene>
    <name evidence="4" type="ORF">BCV69DRAFT_260703</name>
</gene>
<evidence type="ECO:0000313" key="5">
    <source>
        <dbReference type="Proteomes" id="UP000245942"/>
    </source>
</evidence>
<dbReference type="Pfam" id="PF00012">
    <property type="entry name" value="HSP70"/>
    <property type="match status" value="1"/>
</dbReference>
<dbReference type="RefSeq" id="XP_025347120.1">
    <property type="nucleotide sequence ID" value="XM_025490682.1"/>
</dbReference>
<dbReference type="InterPro" id="IPR043129">
    <property type="entry name" value="ATPase_NBD"/>
</dbReference>
<dbReference type="AlphaFoldDB" id="A0A316U461"/>
<dbReference type="PANTHER" id="PTHR45639">
    <property type="entry name" value="HSC70CB, ISOFORM G-RELATED"/>
    <property type="match status" value="1"/>
</dbReference>
<dbReference type="GO" id="GO:0005829">
    <property type="term" value="C:cytosol"/>
    <property type="evidence" value="ECO:0007669"/>
    <property type="project" value="TreeGrafter"/>
</dbReference>
<dbReference type="GO" id="GO:0005634">
    <property type="term" value="C:nucleus"/>
    <property type="evidence" value="ECO:0007669"/>
    <property type="project" value="TreeGrafter"/>
</dbReference>
<dbReference type="GO" id="GO:0005524">
    <property type="term" value="F:ATP binding"/>
    <property type="evidence" value="ECO:0007669"/>
    <property type="project" value="UniProtKB-KW"/>
</dbReference>
<protein>
    <submittedName>
        <fullName evidence="4">Actin-like ATPase domain-containing protein</fullName>
    </submittedName>
</protein>
<dbReference type="InterPro" id="IPR013126">
    <property type="entry name" value="Hsp_70_fam"/>
</dbReference>
<accession>A0A316U461</accession>
<dbReference type="Gene3D" id="3.30.420.40">
    <property type="match status" value="2"/>
</dbReference>
<name>A0A316U461_9BASI</name>
<dbReference type="SUPFAM" id="SSF53067">
    <property type="entry name" value="Actin-like ATPase domain"/>
    <property type="match status" value="2"/>
</dbReference>
<sequence>MAATDASTSAVIGVNVGHSFSSIAAINQHGRADVIADEDGGRQLATRIAFNEDQVYIGNQATPQLVRNGPNVIDQFINLLGRSFSELSDADKKRASAPVIDNNGTPSFKVQINGAETVLSAHEVAVRYINSLFNTARDFLSGVPIAGAVMSVPLSYSAAQIAALKAAATEAGLIVLQIISAPAAAVAAYNLTSPREGGLLPLHPDGETGETYEVGSELDRNVAVVDMGGSSTSVSILAARAGVYTLLSSVQQANLGGQQVDEALVNYFAKEFTKKTKVQVEASNARAWAKLRNEAEVTKRALSASPSAQCAVESLAEGVDFAGPINRMRLDMLAGPVYGQVIKKAEEALKSAGLDACQIDEVILAGGSARLPGLTSQLMYLFPEEGHTRITASIDSDQVIARGCAVHAHAIASTPSDAPERKHLLDLPQAPPTEIAALKAPTTSKPLGLVLPEPKGAVNGLSSAIVDGQLFVTLLPAYTPLPARRVFTLPASAAGNVLLSFAEGTSEVKVEKVVRAKDDDDEDDDELDDDEEDEEEERRTSIVKADKARLAEVSYEAKQKGEKIRVQIVAAADGAVQITVGDAEGQKTVSLPAP</sequence>
<feature type="region of interest" description="Disordered" evidence="3">
    <location>
        <begin position="516"/>
        <end position="541"/>
    </location>
</feature>
<dbReference type="PROSITE" id="PS00329">
    <property type="entry name" value="HSP70_2"/>
    <property type="match status" value="1"/>
</dbReference>
<dbReference type="PRINTS" id="PR00301">
    <property type="entry name" value="HEATSHOCK70"/>
</dbReference>
<dbReference type="GeneID" id="37012416"/>
<dbReference type="OrthoDB" id="29851at2759"/>
<keyword evidence="2" id="KW-0067">ATP-binding</keyword>
<evidence type="ECO:0000256" key="1">
    <source>
        <dbReference type="ARBA" id="ARBA00022741"/>
    </source>
</evidence>
<reference evidence="4 5" key="1">
    <citation type="journal article" date="2018" name="Mol. Biol. Evol.">
        <title>Broad Genomic Sampling Reveals a Smut Pathogenic Ancestry of the Fungal Clade Ustilaginomycotina.</title>
        <authorList>
            <person name="Kijpornyongpan T."/>
            <person name="Mondo S.J."/>
            <person name="Barry K."/>
            <person name="Sandor L."/>
            <person name="Lee J."/>
            <person name="Lipzen A."/>
            <person name="Pangilinan J."/>
            <person name="LaButti K."/>
            <person name="Hainaut M."/>
            <person name="Henrissat B."/>
            <person name="Grigoriev I.V."/>
            <person name="Spatafora J.W."/>
            <person name="Aime M.C."/>
        </authorList>
    </citation>
    <scope>NUCLEOTIDE SEQUENCE [LARGE SCALE GENOMIC DNA]</scope>
    <source>
        <strain evidence="4 5">MCA 4718</strain>
    </source>
</reference>
<dbReference type="Gene3D" id="3.90.640.10">
    <property type="entry name" value="Actin, Chain A, domain 4"/>
    <property type="match status" value="1"/>
</dbReference>
<dbReference type="STRING" id="1684307.A0A316U461"/>